<dbReference type="AlphaFoldDB" id="A0AAX3LJQ1"/>
<geneLocation type="plasmid" evidence="2 3">
    <name>unnamed3</name>
</geneLocation>
<accession>A0AAX3LJQ1</accession>
<dbReference type="RefSeq" id="WP_114079855.1">
    <property type="nucleotide sequence ID" value="NZ_CP116350.1"/>
</dbReference>
<keyword evidence="3" id="KW-1185">Reference proteome</keyword>
<reference evidence="2 3" key="1">
    <citation type="submission" date="2023-01" db="EMBL/GenBank/DDBJ databases">
        <title>Genome sequence resource and annotation of Enterobacter ludwigii, an economically important pathogen of seedling wilt with strawberry.</title>
        <authorList>
            <person name="Xie Y."/>
        </authorList>
    </citation>
    <scope>NUCLEOTIDE SEQUENCE [LARGE SCALE GENOMIC DNA]</scope>
    <source>
        <strain evidence="2 3">CM-TZ4</strain>
        <plasmid evidence="2 3">unnamed3</plasmid>
    </source>
</reference>
<proteinExistence type="predicted"/>
<evidence type="ECO:0000256" key="1">
    <source>
        <dbReference type="SAM" id="Phobius"/>
    </source>
</evidence>
<name>A0AAX3LJQ1_9ENTR</name>
<protein>
    <submittedName>
        <fullName evidence="2">Uncharacterized protein</fullName>
    </submittedName>
</protein>
<keyword evidence="1" id="KW-1133">Transmembrane helix</keyword>
<keyword evidence="1" id="KW-0812">Transmembrane</keyword>
<gene>
    <name evidence="2" type="ORF">PHA72_28070</name>
</gene>
<keyword evidence="1" id="KW-0472">Membrane</keyword>
<evidence type="ECO:0000313" key="2">
    <source>
        <dbReference type="EMBL" id="WCE16331.1"/>
    </source>
</evidence>
<sequence>MLGWMIAFLGVGIVIGSMVMSSCLNDYVKEGIMQRRGRIYRIIDITDKLQEVNDDHA</sequence>
<dbReference type="EMBL" id="CP116350">
    <property type="protein sequence ID" value="WCE16331.1"/>
    <property type="molecule type" value="Genomic_DNA"/>
</dbReference>
<organism evidence="2 3">
    <name type="scientific">Enterobacter ludwigii</name>
    <dbReference type="NCBI Taxonomy" id="299767"/>
    <lineage>
        <taxon>Bacteria</taxon>
        <taxon>Pseudomonadati</taxon>
        <taxon>Pseudomonadota</taxon>
        <taxon>Gammaproteobacteria</taxon>
        <taxon>Enterobacterales</taxon>
        <taxon>Enterobacteriaceae</taxon>
        <taxon>Enterobacter</taxon>
        <taxon>Enterobacter cloacae complex</taxon>
    </lineage>
</organism>
<dbReference type="Proteomes" id="UP001210538">
    <property type="component" value="Plasmid unnamed3"/>
</dbReference>
<evidence type="ECO:0000313" key="3">
    <source>
        <dbReference type="Proteomes" id="UP001210538"/>
    </source>
</evidence>
<feature type="transmembrane region" description="Helical" evidence="1">
    <location>
        <begin position="6"/>
        <end position="28"/>
    </location>
</feature>
<keyword evidence="2" id="KW-0614">Plasmid</keyword>